<organism evidence="1 2">
    <name type="scientific">Saltatorellus ferox</name>
    <dbReference type="NCBI Taxonomy" id="2528018"/>
    <lineage>
        <taxon>Bacteria</taxon>
        <taxon>Pseudomonadati</taxon>
        <taxon>Planctomycetota</taxon>
        <taxon>Planctomycetia</taxon>
        <taxon>Planctomycetia incertae sedis</taxon>
        <taxon>Saltatorellus</taxon>
    </lineage>
</organism>
<dbReference type="Proteomes" id="UP000320390">
    <property type="component" value="Chromosome"/>
</dbReference>
<dbReference type="EMBL" id="CP036434">
    <property type="protein sequence ID" value="QDV07149.1"/>
    <property type="molecule type" value="Genomic_DNA"/>
</dbReference>
<reference evidence="1 2" key="1">
    <citation type="submission" date="2019-02" db="EMBL/GenBank/DDBJ databases">
        <title>Deep-cultivation of Planctomycetes and their phenomic and genomic characterization uncovers novel biology.</title>
        <authorList>
            <person name="Wiegand S."/>
            <person name="Jogler M."/>
            <person name="Boedeker C."/>
            <person name="Pinto D."/>
            <person name="Vollmers J."/>
            <person name="Rivas-Marin E."/>
            <person name="Kohn T."/>
            <person name="Peeters S.H."/>
            <person name="Heuer A."/>
            <person name="Rast P."/>
            <person name="Oberbeckmann S."/>
            <person name="Bunk B."/>
            <person name="Jeske O."/>
            <person name="Meyerdierks A."/>
            <person name="Storesund J.E."/>
            <person name="Kallscheuer N."/>
            <person name="Luecker S."/>
            <person name="Lage O.M."/>
            <person name="Pohl T."/>
            <person name="Merkel B.J."/>
            <person name="Hornburger P."/>
            <person name="Mueller R.-W."/>
            <person name="Bruemmer F."/>
            <person name="Labrenz M."/>
            <person name="Spormann A.M."/>
            <person name="Op den Camp H."/>
            <person name="Overmann J."/>
            <person name="Amann R."/>
            <person name="Jetten M.S.M."/>
            <person name="Mascher T."/>
            <person name="Medema M.H."/>
            <person name="Devos D.P."/>
            <person name="Kaster A.-K."/>
            <person name="Ovreas L."/>
            <person name="Rohde M."/>
            <person name="Galperin M.Y."/>
            <person name="Jogler C."/>
        </authorList>
    </citation>
    <scope>NUCLEOTIDE SEQUENCE [LARGE SCALE GENOMIC DNA]</scope>
    <source>
        <strain evidence="1 2">Poly30</strain>
    </source>
</reference>
<sequence length="168" mass="19447">MRLPRLPDGSGRWVLLGLILLPVAFVRIRSALMSDEQHIEARILDALEALEGRNPRKLRRVFARDYVDEGSGYNRNDIGRYANGLMAPGERYRGSLVEPDGLVFVDHSPEGVKPRTATVQVKCLIEHRFKTTEFAPWWDLEFTAEMIREDGNWRIHRTSDVNHDRRPR</sequence>
<proteinExistence type="predicted"/>
<dbReference type="SUPFAM" id="SSF54427">
    <property type="entry name" value="NTF2-like"/>
    <property type="match status" value="1"/>
</dbReference>
<dbReference type="RefSeq" id="WP_145197955.1">
    <property type="nucleotide sequence ID" value="NZ_CP036434.1"/>
</dbReference>
<protein>
    <submittedName>
        <fullName evidence="1">Uncharacterized protein</fullName>
    </submittedName>
</protein>
<dbReference type="AlphaFoldDB" id="A0A518ESS9"/>
<dbReference type="Gene3D" id="3.10.450.50">
    <property type="match status" value="1"/>
</dbReference>
<evidence type="ECO:0000313" key="2">
    <source>
        <dbReference type="Proteomes" id="UP000320390"/>
    </source>
</evidence>
<keyword evidence="2" id="KW-1185">Reference proteome</keyword>
<evidence type="ECO:0000313" key="1">
    <source>
        <dbReference type="EMBL" id="QDV07149.1"/>
    </source>
</evidence>
<accession>A0A518ESS9</accession>
<name>A0A518ESS9_9BACT</name>
<dbReference type="InterPro" id="IPR032710">
    <property type="entry name" value="NTF2-like_dom_sf"/>
</dbReference>
<gene>
    <name evidence="1" type="ORF">Poly30_26680</name>
</gene>